<protein>
    <submittedName>
        <fullName evidence="1">Putative glycerol-1-phosphatase</fullName>
        <ecNumber evidence="1">3.1.3.21</ecNumber>
    </submittedName>
</protein>
<evidence type="ECO:0000313" key="1">
    <source>
        <dbReference type="EMBL" id="PRQ23914.1"/>
    </source>
</evidence>
<dbReference type="InterPro" id="IPR023198">
    <property type="entry name" value="PGP-like_dom2"/>
</dbReference>
<dbReference type="Gramene" id="PRQ23914">
    <property type="protein sequence ID" value="PRQ23914"/>
    <property type="gene ID" value="RchiOBHm_Chr6g0266651"/>
</dbReference>
<dbReference type="Proteomes" id="UP000238479">
    <property type="component" value="Chromosome 6"/>
</dbReference>
<dbReference type="EC" id="3.1.3.21" evidence="1"/>
<evidence type="ECO:0000313" key="2">
    <source>
        <dbReference type="Proteomes" id="UP000238479"/>
    </source>
</evidence>
<comment type="caution">
    <text evidence="1">The sequence shown here is derived from an EMBL/GenBank/DDBJ whole genome shotgun (WGS) entry which is preliminary data.</text>
</comment>
<keyword evidence="1" id="KW-0378">Hydrolase</keyword>
<sequence length="54" mass="5976">MMGNKAIEAARVFVEDTGLSDSLIAEDFLVEREVMLQKLFPTSELMPGTISICK</sequence>
<name>A0A2P6PPQ9_ROSCH</name>
<proteinExistence type="predicted"/>
<dbReference type="GO" id="GO:0043136">
    <property type="term" value="F:sn-glycerol 3-phosphatase activity"/>
    <property type="evidence" value="ECO:0007669"/>
    <property type="project" value="TreeGrafter"/>
</dbReference>
<keyword evidence="2" id="KW-1185">Reference proteome</keyword>
<dbReference type="PANTHER" id="PTHR18901">
    <property type="entry name" value="2-DEOXYGLUCOSE-6-PHOSPHATE PHOSPHATASE 2"/>
    <property type="match status" value="1"/>
</dbReference>
<dbReference type="PANTHER" id="PTHR18901:SF38">
    <property type="entry name" value="PSEUDOURIDINE-5'-PHOSPHATASE"/>
    <property type="match status" value="1"/>
</dbReference>
<accession>A0A2P6PPQ9</accession>
<dbReference type="AlphaFoldDB" id="A0A2P6PPQ9"/>
<gene>
    <name evidence="1" type="ORF">RchiOBHm_Chr6g0266651</name>
</gene>
<reference evidence="1 2" key="1">
    <citation type="journal article" date="2018" name="Nat. Genet.">
        <title>The Rosa genome provides new insights in the design of modern roses.</title>
        <authorList>
            <person name="Bendahmane M."/>
        </authorList>
    </citation>
    <scope>NUCLEOTIDE SEQUENCE [LARGE SCALE GENOMIC DNA]</scope>
    <source>
        <strain evidence="2">cv. Old Blush</strain>
    </source>
</reference>
<dbReference type="GO" id="GO:0006114">
    <property type="term" value="P:glycerol biosynthetic process"/>
    <property type="evidence" value="ECO:0007669"/>
    <property type="project" value="TreeGrafter"/>
</dbReference>
<dbReference type="Gene3D" id="1.10.150.240">
    <property type="entry name" value="Putative phosphatase, domain 2"/>
    <property type="match status" value="1"/>
</dbReference>
<organism evidence="1 2">
    <name type="scientific">Rosa chinensis</name>
    <name type="common">China rose</name>
    <dbReference type="NCBI Taxonomy" id="74649"/>
    <lineage>
        <taxon>Eukaryota</taxon>
        <taxon>Viridiplantae</taxon>
        <taxon>Streptophyta</taxon>
        <taxon>Embryophyta</taxon>
        <taxon>Tracheophyta</taxon>
        <taxon>Spermatophyta</taxon>
        <taxon>Magnoliopsida</taxon>
        <taxon>eudicotyledons</taxon>
        <taxon>Gunneridae</taxon>
        <taxon>Pentapetalae</taxon>
        <taxon>rosids</taxon>
        <taxon>fabids</taxon>
        <taxon>Rosales</taxon>
        <taxon>Rosaceae</taxon>
        <taxon>Rosoideae</taxon>
        <taxon>Rosoideae incertae sedis</taxon>
        <taxon>Rosa</taxon>
    </lineage>
</organism>
<dbReference type="STRING" id="74649.A0A2P6PPQ9"/>
<dbReference type="EMBL" id="PDCK01000044">
    <property type="protein sequence ID" value="PRQ23914.1"/>
    <property type="molecule type" value="Genomic_DNA"/>
</dbReference>